<accession>A0A210QLT9</accession>
<dbReference type="Pfam" id="PF00001">
    <property type="entry name" value="7tm_1"/>
    <property type="match status" value="1"/>
</dbReference>
<keyword evidence="5" id="KW-0297">G-protein coupled receptor</keyword>
<keyword evidence="13" id="KW-1185">Reference proteome</keyword>
<dbReference type="InterPro" id="IPR000276">
    <property type="entry name" value="GPCR_Rhodpsn"/>
</dbReference>
<evidence type="ECO:0000313" key="12">
    <source>
        <dbReference type="EMBL" id="OWF49700.1"/>
    </source>
</evidence>
<feature type="transmembrane region" description="Helical" evidence="10">
    <location>
        <begin position="122"/>
        <end position="145"/>
    </location>
</feature>
<evidence type="ECO:0000313" key="13">
    <source>
        <dbReference type="Proteomes" id="UP000242188"/>
    </source>
</evidence>
<keyword evidence="7 12" id="KW-0675">Receptor</keyword>
<evidence type="ECO:0000256" key="9">
    <source>
        <dbReference type="ARBA" id="ARBA00023224"/>
    </source>
</evidence>
<feature type="transmembrane region" description="Helical" evidence="10">
    <location>
        <begin position="90"/>
        <end position="110"/>
    </location>
</feature>
<keyword evidence="2" id="KW-1003">Cell membrane</keyword>
<dbReference type="Gene3D" id="1.20.1070.10">
    <property type="entry name" value="Rhodopsin 7-helix transmembrane proteins"/>
    <property type="match status" value="1"/>
</dbReference>
<feature type="transmembrane region" description="Helical" evidence="10">
    <location>
        <begin position="268"/>
        <end position="287"/>
    </location>
</feature>
<dbReference type="GO" id="GO:0005886">
    <property type="term" value="C:plasma membrane"/>
    <property type="evidence" value="ECO:0007669"/>
    <property type="project" value="UniProtKB-SubCell"/>
</dbReference>
<keyword evidence="6 10" id="KW-0472">Membrane</keyword>
<keyword evidence="4 10" id="KW-1133">Transmembrane helix</keyword>
<dbReference type="EMBL" id="NEDP02002992">
    <property type="protein sequence ID" value="OWF49700.1"/>
    <property type="molecule type" value="Genomic_DNA"/>
</dbReference>
<dbReference type="CDD" id="cd00637">
    <property type="entry name" value="7tm_classA_rhodopsin-like"/>
    <property type="match status" value="1"/>
</dbReference>
<keyword evidence="3 10" id="KW-0812">Transmembrane</keyword>
<evidence type="ECO:0000256" key="3">
    <source>
        <dbReference type="ARBA" id="ARBA00022692"/>
    </source>
</evidence>
<dbReference type="GO" id="GO:0004930">
    <property type="term" value="F:G protein-coupled receptor activity"/>
    <property type="evidence" value="ECO:0007669"/>
    <property type="project" value="UniProtKB-KW"/>
</dbReference>
<evidence type="ECO:0000256" key="10">
    <source>
        <dbReference type="SAM" id="Phobius"/>
    </source>
</evidence>
<comment type="subcellular location">
    <subcellularLocation>
        <location evidence="1">Cell membrane</location>
        <topology evidence="1">Multi-pass membrane protein</topology>
    </subcellularLocation>
</comment>
<evidence type="ECO:0000256" key="1">
    <source>
        <dbReference type="ARBA" id="ARBA00004651"/>
    </source>
</evidence>
<dbReference type="PROSITE" id="PS50262">
    <property type="entry name" value="G_PROTEIN_RECEP_F1_2"/>
    <property type="match status" value="1"/>
</dbReference>
<evidence type="ECO:0000256" key="6">
    <source>
        <dbReference type="ARBA" id="ARBA00023136"/>
    </source>
</evidence>
<evidence type="ECO:0000256" key="8">
    <source>
        <dbReference type="ARBA" id="ARBA00023180"/>
    </source>
</evidence>
<dbReference type="OrthoDB" id="6176906at2759"/>
<feature type="domain" description="G-protein coupled receptors family 1 profile" evidence="11">
    <location>
        <begin position="22"/>
        <end position="284"/>
    </location>
</feature>
<proteinExistence type="predicted"/>
<reference evidence="12 13" key="1">
    <citation type="journal article" date="2017" name="Nat. Ecol. Evol.">
        <title>Scallop genome provides insights into evolution of bilaterian karyotype and development.</title>
        <authorList>
            <person name="Wang S."/>
            <person name="Zhang J."/>
            <person name="Jiao W."/>
            <person name="Li J."/>
            <person name="Xun X."/>
            <person name="Sun Y."/>
            <person name="Guo X."/>
            <person name="Huan P."/>
            <person name="Dong B."/>
            <person name="Zhang L."/>
            <person name="Hu X."/>
            <person name="Sun X."/>
            <person name="Wang J."/>
            <person name="Zhao C."/>
            <person name="Wang Y."/>
            <person name="Wang D."/>
            <person name="Huang X."/>
            <person name="Wang R."/>
            <person name="Lv J."/>
            <person name="Li Y."/>
            <person name="Zhang Z."/>
            <person name="Liu B."/>
            <person name="Lu W."/>
            <person name="Hui Y."/>
            <person name="Liang J."/>
            <person name="Zhou Z."/>
            <person name="Hou R."/>
            <person name="Li X."/>
            <person name="Liu Y."/>
            <person name="Li H."/>
            <person name="Ning X."/>
            <person name="Lin Y."/>
            <person name="Zhao L."/>
            <person name="Xing Q."/>
            <person name="Dou J."/>
            <person name="Li Y."/>
            <person name="Mao J."/>
            <person name="Guo H."/>
            <person name="Dou H."/>
            <person name="Li T."/>
            <person name="Mu C."/>
            <person name="Jiang W."/>
            <person name="Fu Q."/>
            <person name="Fu X."/>
            <person name="Miao Y."/>
            <person name="Liu J."/>
            <person name="Yu Q."/>
            <person name="Li R."/>
            <person name="Liao H."/>
            <person name="Li X."/>
            <person name="Kong Y."/>
            <person name="Jiang Z."/>
            <person name="Chourrout D."/>
            <person name="Li R."/>
            <person name="Bao Z."/>
        </authorList>
    </citation>
    <scope>NUCLEOTIDE SEQUENCE [LARGE SCALE GENOMIC DNA]</scope>
    <source>
        <strain evidence="12 13">PY_sf001</strain>
    </source>
</reference>
<evidence type="ECO:0000256" key="7">
    <source>
        <dbReference type="ARBA" id="ARBA00023170"/>
    </source>
</evidence>
<organism evidence="12 13">
    <name type="scientific">Mizuhopecten yessoensis</name>
    <name type="common">Japanese scallop</name>
    <name type="synonym">Patinopecten yessoensis</name>
    <dbReference type="NCBI Taxonomy" id="6573"/>
    <lineage>
        <taxon>Eukaryota</taxon>
        <taxon>Metazoa</taxon>
        <taxon>Spiralia</taxon>
        <taxon>Lophotrochozoa</taxon>
        <taxon>Mollusca</taxon>
        <taxon>Bivalvia</taxon>
        <taxon>Autobranchia</taxon>
        <taxon>Pteriomorphia</taxon>
        <taxon>Pectinida</taxon>
        <taxon>Pectinoidea</taxon>
        <taxon>Pectinidae</taxon>
        <taxon>Mizuhopecten</taxon>
    </lineage>
</organism>
<dbReference type="AlphaFoldDB" id="A0A210QLT9"/>
<feature type="transmembrane region" description="Helical" evidence="10">
    <location>
        <begin position="45"/>
        <end position="66"/>
    </location>
</feature>
<dbReference type="PANTHER" id="PTHR24246:SF27">
    <property type="entry name" value="ADENOSINE RECEPTOR, ISOFORM A"/>
    <property type="match status" value="1"/>
</dbReference>
<name>A0A210QLT9_MIZYE</name>
<keyword evidence="8" id="KW-0325">Glycoprotein</keyword>
<evidence type="ECO:0000256" key="5">
    <source>
        <dbReference type="ARBA" id="ARBA00023040"/>
    </source>
</evidence>
<comment type="caution">
    <text evidence="12">The sequence shown here is derived from an EMBL/GenBank/DDBJ whole genome shotgun (WGS) entry which is preliminary data.</text>
</comment>
<dbReference type="Proteomes" id="UP000242188">
    <property type="component" value="Unassembled WGS sequence"/>
</dbReference>
<feature type="transmembrane region" description="Helical" evidence="10">
    <location>
        <begin position="226"/>
        <end position="248"/>
    </location>
</feature>
<evidence type="ECO:0000256" key="4">
    <source>
        <dbReference type="ARBA" id="ARBA00022989"/>
    </source>
</evidence>
<gene>
    <name evidence="12" type="ORF">KP79_PYT03978</name>
</gene>
<evidence type="ECO:0000259" key="11">
    <source>
        <dbReference type="PROSITE" id="PS50262"/>
    </source>
</evidence>
<keyword evidence="9" id="KW-0807">Transducer</keyword>
<dbReference type="PANTHER" id="PTHR24246">
    <property type="entry name" value="OLFACTORY RECEPTOR AND ADENOSINE RECEPTOR"/>
    <property type="match status" value="1"/>
</dbReference>
<feature type="transmembrane region" description="Helical" evidence="10">
    <location>
        <begin position="172"/>
        <end position="195"/>
    </location>
</feature>
<sequence>MGDETDVLLGSRIPISIVAILTNVTSLIIVFTSTSLHTNGFIRNILSLCVSDLLTAVFVIPISLIYHGSVSINRGSEVCNAWSRLAYCNRALSCFILVTMCIFCLVSKLHNNRRIKLRVYKMIEVALVIIPWLFVLVAYVPLFLIEQNNTKSGDDFAEQLCFFTNTNYQFPLTVIFLVFPPCLLILTIIVMHVMYKVMQRKSEHPQEPDTETEVDGRLRMFTIGTWLVSLMTICCWIPFIIVMILLLFCRSSTSSIASCYPSLHAIDTTYTISLVPSTLTPLCWLCIRAFRVRASLMTSCVTQACRCGQSINCTNCTHCQKSTTGDDINALTEY</sequence>
<feature type="transmembrane region" description="Helical" evidence="10">
    <location>
        <begin position="12"/>
        <end position="33"/>
    </location>
</feature>
<protein>
    <submittedName>
        <fullName evidence="12">Alpha-2A adrenergic receptor</fullName>
    </submittedName>
</protein>
<evidence type="ECO:0000256" key="2">
    <source>
        <dbReference type="ARBA" id="ARBA00022475"/>
    </source>
</evidence>
<dbReference type="InterPro" id="IPR017452">
    <property type="entry name" value="GPCR_Rhodpsn_7TM"/>
</dbReference>
<dbReference type="SUPFAM" id="SSF81321">
    <property type="entry name" value="Family A G protein-coupled receptor-like"/>
    <property type="match status" value="1"/>
</dbReference>